<evidence type="ECO:0000256" key="1">
    <source>
        <dbReference type="ARBA" id="ARBA00022490"/>
    </source>
</evidence>
<keyword evidence="4" id="KW-0539">Nucleus</keyword>
<dbReference type="GO" id="GO:0043424">
    <property type="term" value="F:protein histidine kinase binding"/>
    <property type="evidence" value="ECO:0007669"/>
    <property type="project" value="UniProtKB-UniRule"/>
</dbReference>
<dbReference type="Pfam" id="PF01627">
    <property type="entry name" value="Hpt"/>
    <property type="match status" value="1"/>
</dbReference>
<keyword evidence="2 6" id="KW-0932">Cytokinin signaling pathway</keyword>
<reference evidence="8 9" key="1">
    <citation type="submission" date="2017-09" db="EMBL/GenBank/DDBJ databases">
        <title>WGS assembly of Aquilegia coerulea Goldsmith.</title>
        <authorList>
            <person name="Hodges S."/>
            <person name="Kramer E."/>
            <person name="Nordborg M."/>
            <person name="Tomkins J."/>
            <person name="Borevitz J."/>
            <person name="Derieg N."/>
            <person name="Yan J."/>
            <person name="Mihaltcheva S."/>
            <person name="Hayes R.D."/>
            <person name="Rokhsar D."/>
        </authorList>
    </citation>
    <scope>NUCLEOTIDE SEQUENCE [LARGE SCALE GENOMIC DNA]</scope>
    <source>
        <strain evidence="9">cv. Goldsmith</strain>
    </source>
</reference>
<comment type="domain">
    <text evidence="6">Histidine-containing phosphotransfer domain (HPt) contains an active histidine that mediates the phosphotransfer.</text>
</comment>
<dbReference type="EMBL" id="KZ305034">
    <property type="protein sequence ID" value="PIA44676.1"/>
    <property type="molecule type" value="Genomic_DNA"/>
</dbReference>
<dbReference type="EMBL" id="KZ305034">
    <property type="protein sequence ID" value="PIA44678.1"/>
    <property type="molecule type" value="Genomic_DNA"/>
</dbReference>
<evidence type="ECO:0000256" key="6">
    <source>
        <dbReference type="RuleBase" id="RU369004"/>
    </source>
</evidence>
<feature type="modified residue" description="Phosphohistidine" evidence="5">
    <location>
        <position position="79"/>
    </location>
</feature>
<dbReference type="SUPFAM" id="SSF47226">
    <property type="entry name" value="Histidine-containing phosphotransfer domain, HPT domain"/>
    <property type="match status" value="1"/>
</dbReference>
<feature type="domain" description="HPt" evidence="7">
    <location>
        <begin position="38"/>
        <end position="140"/>
    </location>
</feature>
<sequence>MDFKQLQIGWVKYMNKLVEDGILDEQYKQLQQLQDESTPNFVLEVVSLFFDDSQKIIYELERALAQPIVDYKIIDAYVHQLKGSSSSVGAGKVKEVCVKFRESCENQNKEGCVFAMQNLNHEFSRVKHNLQYLFELEQQILAAGGSIPTIMLSQ</sequence>
<dbReference type="Proteomes" id="UP000230069">
    <property type="component" value="Unassembled WGS sequence"/>
</dbReference>
<name>A0A2G5DMD2_AQUCA</name>
<dbReference type="FunFam" id="1.20.120.160:FF:000001">
    <property type="entry name" value="Histidine-containing phosphotransfer protein 1"/>
    <property type="match status" value="1"/>
</dbReference>
<dbReference type="AlphaFoldDB" id="A0A2G5DMD2"/>
<evidence type="ECO:0000313" key="9">
    <source>
        <dbReference type="Proteomes" id="UP000230069"/>
    </source>
</evidence>
<gene>
    <name evidence="8" type="ORF">AQUCO_01700345v1</name>
</gene>
<dbReference type="CDD" id="cd00088">
    <property type="entry name" value="HPT"/>
    <property type="match status" value="1"/>
</dbReference>
<evidence type="ECO:0000256" key="4">
    <source>
        <dbReference type="ARBA" id="ARBA00023242"/>
    </source>
</evidence>
<dbReference type="PROSITE" id="PS50894">
    <property type="entry name" value="HPT"/>
    <property type="match status" value="1"/>
</dbReference>
<protein>
    <recommendedName>
        <fullName evidence="6">Histidine-containing phosphotransfer protein</fullName>
    </recommendedName>
</protein>
<dbReference type="InterPro" id="IPR045871">
    <property type="entry name" value="AHP1-5/YPD1"/>
</dbReference>
<dbReference type="OrthoDB" id="1673781at2759"/>
<evidence type="ECO:0000256" key="2">
    <source>
        <dbReference type="ARBA" id="ARBA00022864"/>
    </source>
</evidence>
<comment type="subcellular location">
    <subcellularLocation>
        <location evidence="6">Cytoplasm</location>
        <location evidence="6">Cytosol</location>
    </subcellularLocation>
    <subcellularLocation>
        <location evidence="6">Nucleus</location>
    </subcellularLocation>
</comment>
<proteinExistence type="predicted"/>
<dbReference type="InterPro" id="IPR036641">
    <property type="entry name" value="HPT_dom_sf"/>
</dbReference>
<keyword evidence="3 6" id="KW-0902">Two-component regulatory system</keyword>
<organism evidence="8 9">
    <name type="scientific">Aquilegia coerulea</name>
    <name type="common">Rocky mountain columbine</name>
    <dbReference type="NCBI Taxonomy" id="218851"/>
    <lineage>
        <taxon>Eukaryota</taxon>
        <taxon>Viridiplantae</taxon>
        <taxon>Streptophyta</taxon>
        <taxon>Embryophyta</taxon>
        <taxon>Tracheophyta</taxon>
        <taxon>Spermatophyta</taxon>
        <taxon>Magnoliopsida</taxon>
        <taxon>Ranunculales</taxon>
        <taxon>Ranunculaceae</taxon>
        <taxon>Thalictroideae</taxon>
        <taxon>Aquilegia</taxon>
    </lineage>
</organism>
<dbReference type="PANTHER" id="PTHR28242">
    <property type="entry name" value="PHOSPHORELAY INTERMEDIATE PROTEIN YPD1"/>
    <property type="match status" value="1"/>
</dbReference>
<dbReference type="GO" id="GO:0000160">
    <property type="term" value="P:phosphorelay signal transduction system"/>
    <property type="evidence" value="ECO:0007669"/>
    <property type="project" value="UniProtKB-UniRule"/>
</dbReference>
<dbReference type="GO" id="GO:0005829">
    <property type="term" value="C:cytosol"/>
    <property type="evidence" value="ECO:0007669"/>
    <property type="project" value="UniProtKB-SubCell"/>
</dbReference>
<comment type="function">
    <text evidence="6">Functions as a two-component phosphorelay mediators between cytokinin sensor histidine kinases and response regulators (B-type ARRs). Plays an important role in propagating cytokinin signal transduction.</text>
</comment>
<dbReference type="InterPro" id="IPR008207">
    <property type="entry name" value="Sig_transdc_His_kin_Hpt_dom"/>
</dbReference>
<dbReference type="STRING" id="218851.A0A2G5DMD2"/>
<evidence type="ECO:0000313" key="8">
    <source>
        <dbReference type="EMBL" id="PIA44678.1"/>
    </source>
</evidence>
<evidence type="ECO:0000259" key="7">
    <source>
        <dbReference type="PROSITE" id="PS50894"/>
    </source>
</evidence>
<dbReference type="GO" id="GO:0009736">
    <property type="term" value="P:cytokinin-activated signaling pathway"/>
    <property type="evidence" value="ECO:0007669"/>
    <property type="project" value="UniProtKB-KW"/>
</dbReference>
<dbReference type="GO" id="GO:0005634">
    <property type="term" value="C:nucleus"/>
    <property type="evidence" value="ECO:0007669"/>
    <property type="project" value="UniProtKB-SubCell"/>
</dbReference>
<evidence type="ECO:0000256" key="5">
    <source>
        <dbReference type="PROSITE-ProRule" id="PRU00110"/>
    </source>
</evidence>
<dbReference type="Gene3D" id="1.20.120.160">
    <property type="entry name" value="HPT domain"/>
    <property type="match status" value="1"/>
</dbReference>
<evidence type="ECO:0000256" key="3">
    <source>
        <dbReference type="ARBA" id="ARBA00023012"/>
    </source>
</evidence>
<dbReference type="PANTHER" id="PTHR28242:SF52">
    <property type="entry name" value="PHOSPHORELAY INTERMEDIATE PROTEIN YPD1"/>
    <property type="match status" value="1"/>
</dbReference>
<keyword evidence="9" id="KW-1185">Reference proteome</keyword>
<accession>A0A2G5DMD2</accession>
<dbReference type="GO" id="GO:0009927">
    <property type="term" value="F:histidine phosphotransfer kinase activity"/>
    <property type="evidence" value="ECO:0007669"/>
    <property type="project" value="UniProtKB-UniRule"/>
</dbReference>
<keyword evidence="1" id="KW-0963">Cytoplasm</keyword>
<keyword evidence="5" id="KW-0597">Phosphoprotein</keyword>